<dbReference type="AlphaFoldDB" id="A0A1I6M1T0"/>
<dbReference type="STRING" id="767519.SAMN05216559_3558"/>
<feature type="transmembrane region" description="Helical" evidence="1">
    <location>
        <begin position="159"/>
        <end position="177"/>
    </location>
</feature>
<keyword evidence="1" id="KW-0472">Membrane</keyword>
<gene>
    <name evidence="2" type="ORF">SAMN05216559_3558</name>
</gene>
<feature type="transmembrane region" description="Helical" evidence="1">
    <location>
        <begin position="117"/>
        <end position="139"/>
    </location>
</feature>
<keyword evidence="3" id="KW-1185">Reference proteome</keyword>
<dbReference type="RefSeq" id="WP_089818231.1">
    <property type="nucleotide sequence ID" value="NZ_FOZK01000004.1"/>
</dbReference>
<protein>
    <submittedName>
        <fullName evidence="2">Uncharacterized protein</fullName>
    </submittedName>
</protein>
<evidence type="ECO:0000313" key="3">
    <source>
        <dbReference type="Proteomes" id="UP000199062"/>
    </source>
</evidence>
<feature type="transmembrane region" description="Helical" evidence="1">
    <location>
        <begin position="38"/>
        <end position="57"/>
    </location>
</feature>
<proteinExistence type="predicted"/>
<keyword evidence="1" id="KW-1133">Transmembrane helix</keyword>
<accession>A0A1I6M1T0</accession>
<sequence length="193" mass="20082">MARLRGLVESRSLNAAVTWTLVGVLVAGTLASLAVGDLLWAVFGATVVAVALVPTVVMRDASVLVAWEPLALAAVPLVAQWVGLFVTPLTYLSVAALALLVAVEIDSFSTAEMPPWFAVLFVVLTTLTVAGLWGILQYFSDVLLETSFLAGRVALMWELVGATGAGVAAGVLFHLYFQRYGSIGGSSAEVGGS</sequence>
<keyword evidence="1" id="KW-0812">Transmembrane</keyword>
<reference evidence="2 3" key="1">
    <citation type="submission" date="2016-10" db="EMBL/GenBank/DDBJ databases">
        <authorList>
            <person name="de Groot N.N."/>
        </authorList>
    </citation>
    <scope>NUCLEOTIDE SEQUENCE [LARGE SCALE GENOMIC DNA]</scope>
    <source>
        <strain evidence="2 3">CGMCC 1.10457</strain>
    </source>
</reference>
<feature type="transmembrane region" description="Helical" evidence="1">
    <location>
        <begin position="12"/>
        <end position="32"/>
    </location>
</feature>
<dbReference type="EMBL" id="FOZK01000004">
    <property type="protein sequence ID" value="SFS09666.1"/>
    <property type="molecule type" value="Genomic_DNA"/>
</dbReference>
<name>A0A1I6M1T0_9EURY</name>
<dbReference type="OrthoDB" id="342532at2157"/>
<dbReference type="Proteomes" id="UP000199062">
    <property type="component" value="Unassembled WGS sequence"/>
</dbReference>
<evidence type="ECO:0000313" key="2">
    <source>
        <dbReference type="EMBL" id="SFS09666.1"/>
    </source>
</evidence>
<feature type="transmembrane region" description="Helical" evidence="1">
    <location>
        <begin position="88"/>
        <end position="105"/>
    </location>
</feature>
<organism evidence="2 3">
    <name type="scientific">Halomicrobium zhouii</name>
    <dbReference type="NCBI Taxonomy" id="767519"/>
    <lineage>
        <taxon>Archaea</taxon>
        <taxon>Methanobacteriati</taxon>
        <taxon>Methanobacteriota</taxon>
        <taxon>Stenosarchaea group</taxon>
        <taxon>Halobacteria</taxon>
        <taxon>Halobacteriales</taxon>
        <taxon>Haloarculaceae</taxon>
        <taxon>Halomicrobium</taxon>
    </lineage>
</organism>
<evidence type="ECO:0000256" key="1">
    <source>
        <dbReference type="SAM" id="Phobius"/>
    </source>
</evidence>